<evidence type="ECO:0000313" key="3">
    <source>
        <dbReference type="Proteomes" id="UP000034333"/>
    </source>
</evidence>
<reference evidence="2 3" key="1">
    <citation type="journal article" date="2015" name="Nature">
        <title>rRNA introns, odd ribosomes, and small enigmatic genomes across a large radiation of phyla.</title>
        <authorList>
            <person name="Brown C.T."/>
            <person name="Hug L.A."/>
            <person name="Thomas B.C."/>
            <person name="Sharon I."/>
            <person name="Castelle C.J."/>
            <person name="Singh A."/>
            <person name="Wilkins M.J."/>
            <person name="Williams K.H."/>
            <person name="Banfield J.F."/>
        </authorList>
    </citation>
    <scope>NUCLEOTIDE SEQUENCE [LARGE SCALE GENOMIC DNA]</scope>
</reference>
<gene>
    <name evidence="2" type="ORF">US58_C0012G0028</name>
</gene>
<dbReference type="InterPro" id="IPR001584">
    <property type="entry name" value="Integrase_cat-core"/>
</dbReference>
<dbReference type="InterPro" id="IPR050900">
    <property type="entry name" value="Transposase_IS3/IS150/IS904"/>
</dbReference>
<dbReference type="GO" id="GO:0003676">
    <property type="term" value="F:nucleic acid binding"/>
    <property type="evidence" value="ECO:0007669"/>
    <property type="project" value="InterPro"/>
</dbReference>
<comment type="caution">
    <text evidence="2">The sequence shown here is derived from an EMBL/GenBank/DDBJ whole genome shotgun (WGS) entry which is preliminary data.</text>
</comment>
<dbReference type="PANTHER" id="PTHR46889">
    <property type="entry name" value="TRANSPOSASE INSF FOR INSERTION SEQUENCE IS3B-RELATED"/>
    <property type="match status" value="1"/>
</dbReference>
<dbReference type="InterPro" id="IPR036397">
    <property type="entry name" value="RNaseH_sf"/>
</dbReference>
<dbReference type="EMBL" id="LBTN01000012">
    <property type="protein sequence ID" value="KKQ40819.1"/>
    <property type="molecule type" value="Genomic_DNA"/>
</dbReference>
<dbReference type="GO" id="GO:0015074">
    <property type="term" value="P:DNA integration"/>
    <property type="evidence" value="ECO:0007669"/>
    <property type="project" value="InterPro"/>
</dbReference>
<dbReference type="SUPFAM" id="SSF53098">
    <property type="entry name" value="Ribonuclease H-like"/>
    <property type="match status" value="1"/>
</dbReference>
<evidence type="ECO:0000259" key="1">
    <source>
        <dbReference type="PROSITE" id="PS50994"/>
    </source>
</evidence>
<dbReference type="STRING" id="1619036.US58_C0012G0028"/>
<evidence type="ECO:0000313" key="2">
    <source>
        <dbReference type="EMBL" id="KKQ40819.1"/>
    </source>
</evidence>
<protein>
    <recommendedName>
        <fullName evidence="1">Integrase catalytic domain-containing protein</fullName>
    </recommendedName>
</protein>
<proteinExistence type="predicted"/>
<organism evidence="2 3">
    <name type="scientific">Candidatus Magasanikbacteria bacterium GW2011_GWA2_37_8</name>
    <dbReference type="NCBI Taxonomy" id="1619036"/>
    <lineage>
        <taxon>Bacteria</taxon>
        <taxon>Candidatus Magasanikiibacteriota</taxon>
    </lineage>
</organism>
<name>A0A0G0JV83_9BACT</name>
<dbReference type="Gene3D" id="3.30.420.10">
    <property type="entry name" value="Ribonuclease H-like superfamily/Ribonuclease H"/>
    <property type="match status" value="1"/>
</dbReference>
<sequence length="159" mass="18438">MAKVKTKTALAKELGIARSSLYYQPKKPVSDEELKKQIIAVMTEHPAYGHRRVALALGKNKKPIIRVMKVNHLKPKIRRGWKPTKSEDLNRPETRVENVLKVVYPVRPNVIWAGDFTYLWFVDRFWYVATVIDIYTREIVGWHIANHHTTTLTPSHTIA</sequence>
<dbReference type="PROSITE" id="PS50994">
    <property type="entry name" value="INTEGRASE"/>
    <property type="match status" value="1"/>
</dbReference>
<dbReference type="AlphaFoldDB" id="A0A0G0JV83"/>
<feature type="domain" description="Integrase catalytic" evidence="1">
    <location>
        <begin position="104"/>
        <end position="159"/>
    </location>
</feature>
<dbReference type="InterPro" id="IPR012337">
    <property type="entry name" value="RNaseH-like_sf"/>
</dbReference>
<accession>A0A0G0JV83</accession>
<dbReference type="Proteomes" id="UP000034333">
    <property type="component" value="Unassembled WGS sequence"/>
</dbReference>
<dbReference type="Pfam" id="PF00665">
    <property type="entry name" value="rve"/>
    <property type="match status" value="1"/>
</dbReference>